<feature type="transmembrane region" description="Helical" evidence="8">
    <location>
        <begin position="135"/>
        <end position="152"/>
    </location>
</feature>
<dbReference type="AlphaFoldDB" id="A0A9D7JYM6"/>
<dbReference type="InterPro" id="IPR026046">
    <property type="entry name" value="UBIAD1"/>
</dbReference>
<dbReference type="EMBL" id="JADJUC010000002">
    <property type="protein sequence ID" value="MBK8523159.1"/>
    <property type="molecule type" value="Genomic_DNA"/>
</dbReference>
<dbReference type="CDD" id="cd13962">
    <property type="entry name" value="PT_UbiA_UBIAD1"/>
    <property type="match status" value="1"/>
</dbReference>
<dbReference type="InterPro" id="IPR000537">
    <property type="entry name" value="UbiA_prenyltransferase"/>
</dbReference>
<evidence type="ECO:0000313" key="10">
    <source>
        <dbReference type="EMBL" id="MBK8523159.1"/>
    </source>
</evidence>
<comment type="function">
    <text evidence="8">Conversion of 1,4-dihydroxy-2-naphthoate (DHNA) to demethylmenaquinone (DMK).</text>
</comment>
<keyword evidence="2 8" id="KW-0474">Menaquinone biosynthesis</keyword>
<evidence type="ECO:0000256" key="9">
    <source>
        <dbReference type="NCBIfam" id="TIGR00751"/>
    </source>
</evidence>
<feature type="transmembrane region" description="Helical" evidence="8">
    <location>
        <begin position="287"/>
        <end position="310"/>
    </location>
</feature>
<feature type="transmembrane region" description="Helical" evidence="8">
    <location>
        <begin position="164"/>
        <end position="182"/>
    </location>
</feature>
<dbReference type="Pfam" id="PF01040">
    <property type="entry name" value="UbiA"/>
    <property type="match status" value="1"/>
</dbReference>
<accession>A0A9D7JYM6</accession>
<reference evidence="10" key="1">
    <citation type="submission" date="2020-10" db="EMBL/GenBank/DDBJ databases">
        <title>Connecting structure to function with the recovery of over 1000 high-quality activated sludge metagenome-assembled genomes encoding full-length rRNA genes using long-read sequencing.</title>
        <authorList>
            <person name="Singleton C.M."/>
            <person name="Petriglieri F."/>
            <person name="Kristensen J.M."/>
            <person name="Kirkegaard R.H."/>
            <person name="Michaelsen T.Y."/>
            <person name="Andersen M.H."/>
            <person name="Karst S.M."/>
            <person name="Dueholm M.S."/>
            <person name="Nielsen P.H."/>
            <person name="Albertsen M."/>
        </authorList>
    </citation>
    <scope>NUCLEOTIDE SEQUENCE</scope>
    <source>
        <strain evidence="10">Hirt_18-Q3-R61-65_BATAC.395</strain>
    </source>
</reference>
<keyword evidence="5 8" id="KW-0812">Transmembrane</keyword>
<evidence type="ECO:0000256" key="5">
    <source>
        <dbReference type="ARBA" id="ARBA00022692"/>
    </source>
</evidence>
<feature type="transmembrane region" description="Helical" evidence="8">
    <location>
        <begin position="112"/>
        <end position="129"/>
    </location>
</feature>
<evidence type="ECO:0000313" key="11">
    <source>
        <dbReference type="Proteomes" id="UP000886689"/>
    </source>
</evidence>
<keyword evidence="7 8" id="KW-0472">Membrane</keyword>
<organism evidence="10 11">
    <name type="scientific">Candidatus Proximibacter danicus</name>
    <dbReference type="NCBI Taxonomy" id="2954365"/>
    <lineage>
        <taxon>Bacteria</taxon>
        <taxon>Pseudomonadati</taxon>
        <taxon>Pseudomonadota</taxon>
        <taxon>Betaproteobacteria</taxon>
        <taxon>Candidatus Proximibacter</taxon>
    </lineage>
</organism>
<dbReference type="GO" id="GO:0042371">
    <property type="term" value="P:vitamin K biosynthetic process"/>
    <property type="evidence" value="ECO:0007669"/>
    <property type="project" value="TreeGrafter"/>
</dbReference>
<dbReference type="GO" id="GO:0046428">
    <property type="term" value="F:1,4-dihydroxy-2-naphthoate polyprenyltransferase activity"/>
    <property type="evidence" value="ECO:0007669"/>
    <property type="project" value="UniProtKB-UniRule"/>
</dbReference>
<dbReference type="PANTHER" id="PTHR13929:SF0">
    <property type="entry name" value="UBIA PRENYLTRANSFERASE DOMAIN-CONTAINING PROTEIN 1"/>
    <property type="match status" value="1"/>
</dbReference>
<dbReference type="NCBIfam" id="TIGR00751">
    <property type="entry name" value="menA"/>
    <property type="match status" value="1"/>
</dbReference>
<feature type="transmembrane region" description="Helical" evidence="8">
    <location>
        <begin position="188"/>
        <end position="210"/>
    </location>
</feature>
<dbReference type="NCBIfam" id="NF004751">
    <property type="entry name" value="PRK06080.1-3"/>
    <property type="match status" value="1"/>
</dbReference>
<name>A0A9D7JYM6_9PROT</name>
<comment type="caution">
    <text evidence="10">The sequence shown here is derived from an EMBL/GenBank/DDBJ whole genome shotgun (WGS) entry which is preliminary data.</text>
</comment>
<comment type="subcellular location">
    <subcellularLocation>
        <location evidence="8">Cell membrane</location>
        <topology evidence="8">Multi-pass membrane protein</topology>
    </subcellularLocation>
    <subcellularLocation>
        <location evidence="1">Membrane</location>
        <topology evidence="1">Multi-pass membrane protein</topology>
    </subcellularLocation>
</comment>
<dbReference type="GO" id="GO:0005886">
    <property type="term" value="C:plasma membrane"/>
    <property type="evidence" value="ECO:0007669"/>
    <property type="project" value="UniProtKB-SubCell"/>
</dbReference>
<dbReference type="EC" id="2.5.1.74" evidence="8 9"/>
<dbReference type="InterPro" id="IPR004657">
    <property type="entry name" value="MenA"/>
</dbReference>
<comment type="similarity">
    <text evidence="8">Belongs to the MenA family. Type 1 subfamily.</text>
</comment>
<dbReference type="PANTHER" id="PTHR13929">
    <property type="entry name" value="1,4-DIHYDROXY-2-NAPHTHOATE OCTAPRENYLTRANSFERASE"/>
    <property type="match status" value="1"/>
</dbReference>
<dbReference type="GO" id="GO:0009234">
    <property type="term" value="P:menaquinone biosynthetic process"/>
    <property type="evidence" value="ECO:0007669"/>
    <property type="project" value="UniProtKB-UniRule"/>
</dbReference>
<dbReference type="PIRSF" id="PIRSF005355">
    <property type="entry name" value="UBIAD1"/>
    <property type="match status" value="1"/>
</dbReference>
<feature type="transmembrane region" description="Helical" evidence="8">
    <location>
        <begin position="258"/>
        <end position="275"/>
    </location>
</feature>
<protein>
    <recommendedName>
        <fullName evidence="8 9">1,4-dihydroxy-2-naphthoate octaprenyltransferase</fullName>
        <shortName evidence="8">DHNA-octaprenyltransferase</shortName>
        <ecNumber evidence="8 9">2.5.1.74</ecNumber>
    </recommendedName>
</protein>
<evidence type="ECO:0000256" key="2">
    <source>
        <dbReference type="ARBA" id="ARBA00022428"/>
    </source>
</evidence>
<comment type="catalytic activity">
    <reaction evidence="8">
        <text>an all-trans-polyprenyl diphosphate + 1,4-dihydroxy-2-naphthoate + H(+) = a 2-demethylmenaquinol + CO2 + diphosphate</text>
        <dbReference type="Rhea" id="RHEA:26478"/>
        <dbReference type="Rhea" id="RHEA-COMP:9563"/>
        <dbReference type="Rhea" id="RHEA-COMP:9564"/>
        <dbReference type="ChEBI" id="CHEBI:11173"/>
        <dbReference type="ChEBI" id="CHEBI:15378"/>
        <dbReference type="ChEBI" id="CHEBI:16526"/>
        <dbReference type="ChEBI" id="CHEBI:33019"/>
        <dbReference type="ChEBI" id="CHEBI:55437"/>
        <dbReference type="ChEBI" id="CHEBI:58914"/>
        <dbReference type="EC" id="2.5.1.74"/>
    </reaction>
</comment>
<evidence type="ECO:0000256" key="4">
    <source>
        <dbReference type="ARBA" id="ARBA00022679"/>
    </source>
</evidence>
<evidence type="ECO:0000256" key="3">
    <source>
        <dbReference type="ARBA" id="ARBA00022475"/>
    </source>
</evidence>
<dbReference type="HAMAP" id="MF_01937">
    <property type="entry name" value="MenA_1"/>
    <property type="match status" value="1"/>
</dbReference>
<sequence>MHSSPDPAEKLVESRFGRPSAHAAWWQALRPKTLSVSMAPVLAGSAVAYAELGFVQLWPAIVAFLAAMLIQIGTNLHNDVSDFERGADTPDRLGPPRVTAMGWLPAHAVRRAAWLSFALAFVLGIFLVMRGGWPIVGIGLASLLAGWAYTAGPRPIAYTPLGELFVMLFFGLAAVGGSYYLQSFSLSLPAFLVALMLGAFAAAVISVNNTRDLATDTRAGKRTLAVYLGRLGMNRIYGIELLLPFVLLPVLAVTLGRGWWVLLPSVLTLPAMQLARRFWAMPAGRGFNALLGETARLQAVFALLLAIGLLA</sequence>
<dbReference type="InterPro" id="IPR044878">
    <property type="entry name" value="UbiA_sf"/>
</dbReference>
<dbReference type="Gene3D" id="1.10.357.140">
    <property type="entry name" value="UbiA prenyltransferase"/>
    <property type="match status" value="1"/>
</dbReference>
<feature type="transmembrane region" description="Helical" evidence="8">
    <location>
        <begin position="231"/>
        <end position="252"/>
    </location>
</feature>
<comment type="pathway">
    <text evidence="8">Quinol/quinone metabolism; menaquinone biosynthesis; menaquinol from 1,4-dihydroxy-2-naphthoate: step 1/2.</text>
</comment>
<evidence type="ECO:0000256" key="8">
    <source>
        <dbReference type="HAMAP-Rule" id="MF_01937"/>
    </source>
</evidence>
<gene>
    <name evidence="8" type="primary">menA</name>
    <name evidence="10" type="ORF">IPL58_02945</name>
</gene>
<evidence type="ECO:0000256" key="7">
    <source>
        <dbReference type="ARBA" id="ARBA00023136"/>
    </source>
</evidence>
<evidence type="ECO:0000256" key="1">
    <source>
        <dbReference type="ARBA" id="ARBA00004141"/>
    </source>
</evidence>
<keyword evidence="4 8" id="KW-0808">Transferase</keyword>
<keyword evidence="6 8" id="KW-1133">Transmembrane helix</keyword>
<proteinExistence type="inferred from homology"/>
<dbReference type="Proteomes" id="UP000886689">
    <property type="component" value="Unassembled WGS sequence"/>
</dbReference>
<evidence type="ECO:0000256" key="6">
    <source>
        <dbReference type="ARBA" id="ARBA00022989"/>
    </source>
</evidence>
<keyword evidence="3 8" id="KW-1003">Cell membrane</keyword>
<feature type="transmembrane region" description="Helical" evidence="8">
    <location>
        <begin position="46"/>
        <end position="70"/>
    </location>
</feature>